<evidence type="ECO:0000256" key="6">
    <source>
        <dbReference type="ARBA" id="ARBA00022676"/>
    </source>
</evidence>
<evidence type="ECO:0000256" key="13">
    <source>
        <dbReference type="ARBA" id="ARBA00048064"/>
    </source>
</evidence>
<comment type="catalytic activity">
    <reaction evidence="13">
        <text>an alpha-D-Glc-(1-&gt;3)-alpha-D-Glc-(1-&gt;3)-alpha-D-Man-(1-&gt;2)-alpha-D-Man-(1-&gt;2)-alpha-D-Man-(1-&gt;3)-[alpha-D-Man-(1-&gt;2)-alpha-D-Man-(1-&gt;3)-[alpha-D-Man-(1-&gt;2)-alpha-D-Man-(1-&gt;6)]-alpha-D-Man-(1-&gt;6)]-beta-D-Man-(1-&gt;4)-beta-D-GlcNAc-(1-&gt;4)-alpha-D-GlcNAc-diphospho-di-trans,poly-cis-dolichol + a di-trans,poly-cis-dolichyl beta-D-glucosyl phosphate = a alpha-D-Glc-(1-&gt;2)-alpha-D-Glc-(1-&gt;3)-alpha-D-Glc-(1-&gt;3)-alpha-D-Man-(1-&gt;2)-alpha-D-Man-(1-&gt;2)-alpha-D-Man-(1-&gt;3)-[alpha-D-Man-(1-&gt;2)-alpha-D-Man-(1-&gt;3)-[alpha-D-Man-(1-&gt;2)-alpha-D-Man-(1-&gt;6)]-alpha-D-Man-(1-&gt;6)]-beta-D-Man-(1-&gt;4)-beta-D-GlcNAc-(1-&gt;4)-alpha-D-GlcNAc-diphospho-di-trans,poly-cis-dolichol + a di-trans,poly-cis-dolichyl phosphate + H(+)</text>
        <dbReference type="Rhea" id="RHEA:29543"/>
        <dbReference type="Rhea" id="RHEA-COMP:19498"/>
        <dbReference type="Rhea" id="RHEA-COMP:19502"/>
        <dbReference type="Rhea" id="RHEA-COMP:19512"/>
        <dbReference type="Rhea" id="RHEA-COMP:19522"/>
        <dbReference type="ChEBI" id="CHEBI:15378"/>
        <dbReference type="ChEBI" id="CHEBI:57525"/>
        <dbReference type="ChEBI" id="CHEBI:57683"/>
        <dbReference type="ChEBI" id="CHEBI:132522"/>
        <dbReference type="ChEBI" id="CHEBI:132523"/>
        <dbReference type="EC" id="2.4.1.256"/>
    </reaction>
    <physiologicalReaction direction="left-to-right" evidence="13">
        <dbReference type="Rhea" id="RHEA:29544"/>
    </physiologicalReaction>
</comment>
<evidence type="ECO:0000256" key="10">
    <source>
        <dbReference type="ARBA" id="ARBA00022989"/>
    </source>
</evidence>
<evidence type="ECO:0000256" key="3">
    <source>
        <dbReference type="ARBA" id="ARBA00010600"/>
    </source>
</evidence>
<feature type="transmembrane region" description="Helical" evidence="14">
    <location>
        <begin position="95"/>
        <end position="113"/>
    </location>
</feature>
<feature type="transmembrane region" description="Helical" evidence="14">
    <location>
        <begin position="380"/>
        <end position="400"/>
    </location>
</feature>
<evidence type="ECO:0000256" key="5">
    <source>
        <dbReference type="ARBA" id="ARBA00018512"/>
    </source>
</evidence>
<dbReference type="PANTHER" id="PTHR12989">
    <property type="entry name" value="ALPHA-1,2-GLUCOSYLTRANSFERASE ALG10"/>
    <property type="match status" value="1"/>
</dbReference>
<evidence type="ECO:0000256" key="4">
    <source>
        <dbReference type="ARBA" id="ARBA00011967"/>
    </source>
</evidence>
<feature type="transmembrane region" description="Helical" evidence="14">
    <location>
        <begin position="427"/>
        <end position="450"/>
    </location>
</feature>
<keyword evidence="16" id="KW-1185">Reference proteome</keyword>
<gene>
    <name evidence="15" type="primary">ALG10</name>
    <name evidence="15" type="ORF">MBRA1_002774</name>
</gene>
<comment type="subcellular location">
    <subcellularLocation>
        <location evidence="1">Endoplasmic reticulum membrane</location>
        <topology evidence="1">Multi-pass membrane protein</topology>
    </subcellularLocation>
</comment>
<feature type="transmembrane region" description="Helical" evidence="14">
    <location>
        <begin position="303"/>
        <end position="327"/>
    </location>
</feature>
<name>A0AAF0DU39_9BASI</name>
<evidence type="ECO:0000256" key="2">
    <source>
        <dbReference type="ARBA" id="ARBA00004922"/>
    </source>
</evidence>
<dbReference type="AlphaFoldDB" id="A0AAF0DU39"/>
<reference evidence="15" key="1">
    <citation type="submission" date="2023-03" db="EMBL/GenBank/DDBJ databases">
        <title>Mating type loci evolution in Malassezia.</title>
        <authorList>
            <person name="Coelho M.A."/>
        </authorList>
    </citation>
    <scope>NUCLEOTIDE SEQUENCE</scope>
    <source>
        <strain evidence="15">CBS 14135</strain>
    </source>
</reference>
<dbReference type="GO" id="GO:0106073">
    <property type="term" value="F:dolichyl pyrophosphate Glc2Man9GlcNAc2 alpha-1,2-glucosyltransferase activity"/>
    <property type="evidence" value="ECO:0007669"/>
    <property type="project" value="UniProtKB-UniRule"/>
</dbReference>
<keyword evidence="8 14" id="KW-0812">Transmembrane</keyword>
<feature type="transmembrane region" description="Helical" evidence="14">
    <location>
        <begin position="228"/>
        <end position="251"/>
    </location>
</feature>
<evidence type="ECO:0000256" key="9">
    <source>
        <dbReference type="ARBA" id="ARBA00022824"/>
    </source>
</evidence>
<proteinExistence type="inferred from homology"/>
<evidence type="ECO:0000256" key="11">
    <source>
        <dbReference type="ARBA" id="ARBA00023136"/>
    </source>
</evidence>
<keyword evidence="7 15" id="KW-0808">Transferase</keyword>
<feature type="transmembrane region" description="Helical" evidence="14">
    <location>
        <begin position="347"/>
        <end position="368"/>
    </location>
</feature>
<comment type="caution">
    <text evidence="14">Lacks conserved residue(s) required for the propagation of feature annotation.</text>
</comment>
<evidence type="ECO:0000256" key="7">
    <source>
        <dbReference type="ARBA" id="ARBA00022679"/>
    </source>
</evidence>
<dbReference type="EMBL" id="CP119953">
    <property type="protein sequence ID" value="WFC96118.1"/>
    <property type="molecule type" value="Genomic_DNA"/>
</dbReference>
<comment type="function">
    <text evidence="12">Dol-P-Glc:Glc(2)Man(9)GlcNAc(2)-PP-Dol alpha-1,2-glucosyltransferase that operates in the biosynthetic pathway of dolichol-linked oligosaccharides, the glycan precursors employed in protein asparagine (N)-glycosylation. The assembly of dolichol-linked oligosaccharides begins on the cytosolic side of the endoplasmic reticulum membrane and finishes in its lumen. The sequential addition of sugars to dolichol pyrophosphate produces dolichol-linked oligosaccharides containing fourteen sugars, including two GlcNAcs, nine mannoses and three glucoses. Once assembled, the oligosaccharide is transferred from the lipid to nascent proteins by oligosaccharyltransferases. In the lumen of the endoplasmic reticulum, adds the third and last glucose residue from dolichyl phosphate glucose (Dol-P-Glc) onto the lipid-linked oligosaccharide intermediate Glc(2)Man(9)GlcNAc(2)-PP-Dol to produce Glc(3)Man(9)GlcNAc(2)-PP-Dol.</text>
</comment>
<feature type="transmembrane region" description="Helical" evidence="14">
    <location>
        <begin position="271"/>
        <end position="291"/>
    </location>
</feature>
<evidence type="ECO:0000256" key="1">
    <source>
        <dbReference type="ARBA" id="ARBA00004477"/>
    </source>
</evidence>
<organism evidence="15 16">
    <name type="scientific">Malassezia brasiliensis</name>
    <dbReference type="NCBI Taxonomy" id="1821822"/>
    <lineage>
        <taxon>Eukaryota</taxon>
        <taxon>Fungi</taxon>
        <taxon>Dikarya</taxon>
        <taxon>Basidiomycota</taxon>
        <taxon>Ustilaginomycotina</taxon>
        <taxon>Malasseziomycetes</taxon>
        <taxon>Malasseziales</taxon>
        <taxon>Malasseziaceae</taxon>
        <taxon>Malassezia</taxon>
    </lineage>
</organism>
<keyword evidence="9" id="KW-0256">Endoplasmic reticulum</keyword>
<protein>
    <recommendedName>
        <fullName evidence="5 14">Dol-P-Glc:Glc(2)Man(9)GlcNAc(2)-PP-Dol alpha-1,2-glucosyltransferase</fullName>
        <ecNumber evidence="4 14">2.4.1.256</ecNumber>
    </recommendedName>
</protein>
<dbReference type="InterPro" id="IPR016900">
    <property type="entry name" value="Alg10"/>
</dbReference>
<evidence type="ECO:0000313" key="16">
    <source>
        <dbReference type="Proteomes" id="UP001216638"/>
    </source>
</evidence>
<evidence type="ECO:0000256" key="14">
    <source>
        <dbReference type="PIRNR" id="PIRNR028810"/>
    </source>
</evidence>
<keyword evidence="11 14" id="KW-0472">Membrane</keyword>
<dbReference type="Proteomes" id="UP001216638">
    <property type="component" value="Chromosome 3"/>
</dbReference>
<keyword evidence="6 14" id="KW-0328">Glycosyltransferase</keyword>
<dbReference type="PIRSF" id="PIRSF028810">
    <property type="entry name" value="Alpha1_2_glucosyltferase_Alg10"/>
    <property type="match status" value="1"/>
</dbReference>
<dbReference type="EC" id="2.4.1.256" evidence="4 14"/>
<dbReference type="GO" id="GO:0006488">
    <property type="term" value="P:dolichol-linked oligosaccharide biosynthetic process"/>
    <property type="evidence" value="ECO:0007669"/>
    <property type="project" value="UniProtKB-UniRule"/>
</dbReference>
<accession>A0AAF0DU39</accession>
<dbReference type="PANTHER" id="PTHR12989:SF10">
    <property type="entry name" value="DOL-P-GLC:GLC(2)MAN(9)GLCNAC(2)-PP-DOL ALPHA-1,2-GLUCOSYLTRANSFERASE-RELATED"/>
    <property type="match status" value="1"/>
</dbReference>
<evidence type="ECO:0000313" key="15">
    <source>
        <dbReference type="EMBL" id="WFC96118.1"/>
    </source>
</evidence>
<dbReference type="Pfam" id="PF04922">
    <property type="entry name" value="DIE2_ALG10"/>
    <property type="match status" value="1"/>
</dbReference>
<evidence type="ECO:0000256" key="8">
    <source>
        <dbReference type="ARBA" id="ARBA00022692"/>
    </source>
</evidence>
<keyword evidence="10 14" id="KW-1133">Transmembrane helix</keyword>
<evidence type="ECO:0000256" key="12">
    <source>
        <dbReference type="ARBA" id="ARBA00044727"/>
    </source>
</evidence>
<comment type="similarity">
    <text evidence="3 14">Belongs to the ALG10 glucosyltransferase family.</text>
</comment>
<comment type="pathway">
    <text evidence="2">Protein modification; protein glycosylation.</text>
</comment>
<sequence>MLPVISLLVQVGGGLSLARYGAHVKQLVDSIVTEPYMDEIFHVPQAVLMCRRAWTPDPQVTTPPGLYWLTLVYQRIAYLGGWDTDCTRLTMLRNVSLAGLMALPLLIDMYLGITMPSLSRYAPMYRSLVGLAVATIPPLYFFGFLYYTDVASTALVLIAMTLAEAQQHLFASVTGLLAMTVRQNNVVWVAFILGQALLAELRRRTPSLAWSNAPPLRPLLQQRAVRHALIEIALPYLPTLCLFAAFVVWNGGAIALGDKAHHQLAFHVSQLGYFFAFALFFGWPALACALWQRPVRVDRRALTLWAALSAVGCVGVYVGTYVHPFLLADNRHYTFYVWRRIIDATPWSRYALVPAYVASGLLWISSLRTLTGTDAGHTRCAYWLAGFLAALALTVVPTPLLEPRYFVLPYIVLRLEVARATIVRPRAVAAVVLELVWYTAINVATIYVFLYRPFTWEGTPGWQRFLW</sequence>
<dbReference type="GO" id="GO:0005789">
    <property type="term" value="C:endoplasmic reticulum membrane"/>
    <property type="evidence" value="ECO:0007669"/>
    <property type="project" value="UniProtKB-SubCell"/>
</dbReference>
<feature type="transmembrane region" description="Helical" evidence="14">
    <location>
        <begin position="125"/>
        <end position="147"/>
    </location>
</feature>